<dbReference type="EMBL" id="GBXI01007996">
    <property type="protein sequence ID" value="JAD06296.1"/>
    <property type="molecule type" value="Transcribed_RNA"/>
</dbReference>
<dbReference type="GO" id="GO:0016874">
    <property type="term" value="F:ligase activity"/>
    <property type="evidence" value="ECO:0007669"/>
    <property type="project" value="UniProtKB-KW"/>
</dbReference>
<protein>
    <submittedName>
        <fullName evidence="3">Arginine--tRNA ligase</fullName>
    </submittedName>
</protein>
<gene>
    <name evidence="3" type="primary">argS_4</name>
    <name evidence="2" type="synonym">argS_0</name>
    <name evidence="2" type="ORF">g.41065</name>
    <name evidence="3" type="ORF">g.41066</name>
</gene>
<dbReference type="OrthoDB" id="7972668at2759"/>
<sequence>MTRSTISCLLLYFFILCCLYEDLKAADEDDEAFTLVFGSESSLEDVQQEINDAKETLTEVLRSFIHLFEDYDSFVKRFDKLDTAQSKQNGNLQKQLETIIEESLALQSTELTQQLMTEPKWLQDQMTAELNSFIDELQKSENKLLVKN</sequence>
<dbReference type="EMBL" id="GBXI01014817">
    <property type="protein sequence ID" value="JAC99474.1"/>
    <property type="molecule type" value="Transcribed_RNA"/>
</dbReference>
<proteinExistence type="predicted"/>
<feature type="chain" id="PRO_5011029420" evidence="1">
    <location>
        <begin position="26"/>
        <end position="148"/>
    </location>
</feature>
<reference evidence="3" key="1">
    <citation type="submission" date="2014-11" db="EMBL/GenBank/DDBJ databases">
        <authorList>
            <person name="Geib S."/>
        </authorList>
    </citation>
    <scope>NUCLEOTIDE SEQUENCE</scope>
</reference>
<organism evidence="3">
    <name type="scientific">Zeugodacus cucurbitae</name>
    <name type="common">Melon fruit fly</name>
    <name type="synonym">Bactrocera cucurbitae</name>
    <dbReference type="NCBI Taxonomy" id="28588"/>
    <lineage>
        <taxon>Eukaryota</taxon>
        <taxon>Metazoa</taxon>
        <taxon>Ecdysozoa</taxon>
        <taxon>Arthropoda</taxon>
        <taxon>Hexapoda</taxon>
        <taxon>Insecta</taxon>
        <taxon>Pterygota</taxon>
        <taxon>Neoptera</taxon>
        <taxon>Endopterygota</taxon>
        <taxon>Diptera</taxon>
        <taxon>Brachycera</taxon>
        <taxon>Muscomorpha</taxon>
        <taxon>Tephritoidea</taxon>
        <taxon>Tephritidae</taxon>
        <taxon>Zeugodacus</taxon>
        <taxon>Zeugodacus</taxon>
    </lineage>
</organism>
<evidence type="ECO:0000313" key="2">
    <source>
        <dbReference type="EMBL" id="JAC99474.1"/>
    </source>
</evidence>
<keyword evidence="1" id="KW-0732">Signal</keyword>
<accession>A0A0A1X630</accession>
<feature type="signal peptide" evidence="1">
    <location>
        <begin position="1"/>
        <end position="25"/>
    </location>
</feature>
<name>A0A0A1X630_ZEUCU</name>
<evidence type="ECO:0000256" key="1">
    <source>
        <dbReference type="SAM" id="SignalP"/>
    </source>
</evidence>
<evidence type="ECO:0000313" key="3">
    <source>
        <dbReference type="EMBL" id="JAD06296.1"/>
    </source>
</evidence>
<dbReference type="AlphaFoldDB" id="A0A0A1X630"/>
<keyword evidence="3" id="KW-0436">Ligase</keyword>
<dbReference type="GeneID" id="105221098"/>
<reference evidence="3" key="2">
    <citation type="journal article" date="2015" name="Gigascience">
        <title>Reconstructing a comprehensive transcriptome assembly of a white-pupal translocated strain of the pest fruit fly Bactrocera cucurbitae.</title>
        <authorList>
            <person name="Sim S.B."/>
            <person name="Calla B."/>
            <person name="Hall B."/>
            <person name="DeRego T."/>
            <person name="Geib S.M."/>
        </authorList>
    </citation>
    <scope>NUCLEOTIDE SEQUENCE</scope>
</reference>